<evidence type="ECO:0000256" key="12">
    <source>
        <dbReference type="NCBIfam" id="TIGR00418"/>
    </source>
</evidence>
<organism evidence="15 16">
    <name type="scientific">Rugosimonospora africana</name>
    <dbReference type="NCBI Taxonomy" id="556532"/>
    <lineage>
        <taxon>Bacteria</taxon>
        <taxon>Bacillati</taxon>
        <taxon>Actinomycetota</taxon>
        <taxon>Actinomycetes</taxon>
        <taxon>Micromonosporales</taxon>
        <taxon>Micromonosporaceae</taxon>
        <taxon>Rugosimonospora</taxon>
    </lineage>
</organism>
<dbReference type="Gene3D" id="3.30.930.10">
    <property type="entry name" value="Bira Bifunctional Protein, Domain 2"/>
    <property type="match status" value="1"/>
</dbReference>
<keyword evidence="7" id="KW-0862">Zinc</keyword>
<feature type="region of interest" description="Disordered" evidence="13">
    <location>
        <begin position="376"/>
        <end position="419"/>
    </location>
</feature>
<evidence type="ECO:0000313" key="15">
    <source>
        <dbReference type="EMBL" id="GIH12640.1"/>
    </source>
</evidence>
<evidence type="ECO:0000256" key="4">
    <source>
        <dbReference type="ARBA" id="ARBA00022598"/>
    </source>
</evidence>
<dbReference type="SUPFAM" id="SSF52954">
    <property type="entry name" value="Class II aaRS ABD-related"/>
    <property type="match status" value="1"/>
</dbReference>
<dbReference type="PANTHER" id="PTHR11451">
    <property type="entry name" value="THREONINE-TRNA LIGASE"/>
    <property type="match status" value="1"/>
</dbReference>
<dbReference type="GO" id="GO:0046872">
    <property type="term" value="F:metal ion binding"/>
    <property type="evidence" value="ECO:0007669"/>
    <property type="project" value="UniProtKB-KW"/>
</dbReference>
<evidence type="ECO:0000256" key="9">
    <source>
        <dbReference type="ARBA" id="ARBA00022917"/>
    </source>
</evidence>
<evidence type="ECO:0000256" key="3">
    <source>
        <dbReference type="ARBA" id="ARBA00022490"/>
    </source>
</evidence>
<dbReference type="InterPro" id="IPR006195">
    <property type="entry name" value="aa-tRNA-synth_II"/>
</dbReference>
<gene>
    <name evidence="15" type="primary">thrS_1</name>
    <name evidence="15" type="ORF">Raf01_08120</name>
</gene>
<dbReference type="Proteomes" id="UP000642748">
    <property type="component" value="Unassembled WGS sequence"/>
</dbReference>
<dbReference type="SUPFAM" id="SSF55681">
    <property type="entry name" value="Class II aaRS and biotin synthetases"/>
    <property type="match status" value="1"/>
</dbReference>
<dbReference type="FunFam" id="3.30.930.10:FF:000002">
    <property type="entry name" value="Threonine--tRNA ligase"/>
    <property type="match status" value="1"/>
</dbReference>
<keyword evidence="10" id="KW-0030">Aminoacyl-tRNA synthetase</keyword>
<dbReference type="InterPro" id="IPR045864">
    <property type="entry name" value="aa-tRNA-synth_II/BPL/LPL"/>
</dbReference>
<keyword evidence="16" id="KW-1185">Reference proteome</keyword>
<evidence type="ECO:0000256" key="10">
    <source>
        <dbReference type="ARBA" id="ARBA00023146"/>
    </source>
</evidence>
<dbReference type="GO" id="GO:0005737">
    <property type="term" value="C:cytoplasm"/>
    <property type="evidence" value="ECO:0007669"/>
    <property type="project" value="UniProtKB-UniRule"/>
</dbReference>
<protein>
    <recommendedName>
        <fullName evidence="2 12">Threonine--tRNA ligase</fullName>
        <ecNumber evidence="2 12">6.1.1.3</ecNumber>
    </recommendedName>
</protein>
<dbReference type="Gene3D" id="3.40.50.800">
    <property type="entry name" value="Anticodon-binding domain"/>
    <property type="match status" value="1"/>
</dbReference>
<dbReference type="NCBIfam" id="TIGR00418">
    <property type="entry name" value="thrS"/>
    <property type="match status" value="1"/>
</dbReference>
<dbReference type="GO" id="GO:0006435">
    <property type="term" value="P:threonyl-tRNA aminoacylation"/>
    <property type="evidence" value="ECO:0007669"/>
    <property type="project" value="UniProtKB-UniRule"/>
</dbReference>
<keyword evidence="4 15" id="KW-0436">Ligase</keyword>
<comment type="catalytic activity">
    <reaction evidence="11">
        <text>tRNA(Thr) + L-threonine + ATP = L-threonyl-tRNA(Thr) + AMP + diphosphate + H(+)</text>
        <dbReference type="Rhea" id="RHEA:24624"/>
        <dbReference type="Rhea" id="RHEA-COMP:9670"/>
        <dbReference type="Rhea" id="RHEA-COMP:9704"/>
        <dbReference type="ChEBI" id="CHEBI:15378"/>
        <dbReference type="ChEBI" id="CHEBI:30616"/>
        <dbReference type="ChEBI" id="CHEBI:33019"/>
        <dbReference type="ChEBI" id="CHEBI:57926"/>
        <dbReference type="ChEBI" id="CHEBI:78442"/>
        <dbReference type="ChEBI" id="CHEBI:78534"/>
        <dbReference type="ChEBI" id="CHEBI:456215"/>
        <dbReference type="EC" id="6.1.1.3"/>
    </reaction>
</comment>
<evidence type="ECO:0000313" key="16">
    <source>
        <dbReference type="Proteomes" id="UP000642748"/>
    </source>
</evidence>
<evidence type="ECO:0000256" key="2">
    <source>
        <dbReference type="ARBA" id="ARBA00013163"/>
    </source>
</evidence>
<evidence type="ECO:0000256" key="1">
    <source>
        <dbReference type="ARBA" id="ARBA00008226"/>
    </source>
</evidence>
<dbReference type="PRINTS" id="PR01047">
    <property type="entry name" value="TRNASYNTHTHR"/>
</dbReference>
<accession>A0A8J3VN68</accession>
<dbReference type="AlphaFoldDB" id="A0A8J3VN68"/>
<evidence type="ECO:0000256" key="5">
    <source>
        <dbReference type="ARBA" id="ARBA00022723"/>
    </source>
</evidence>
<keyword evidence="5" id="KW-0479">Metal-binding</keyword>
<dbReference type="GO" id="GO:0004829">
    <property type="term" value="F:threonine-tRNA ligase activity"/>
    <property type="evidence" value="ECO:0007669"/>
    <property type="project" value="UniProtKB-UniRule"/>
</dbReference>
<dbReference type="InterPro" id="IPR002314">
    <property type="entry name" value="aa-tRNA-synt_IIb"/>
</dbReference>
<evidence type="ECO:0000256" key="11">
    <source>
        <dbReference type="ARBA" id="ARBA00049515"/>
    </source>
</evidence>
<evidence type="ECO:0000256" key="8">
    <source>
        <dbReference type="ARBA" id="ARBA00022840"/>
    </source>
</evidence>
<keyword evidence="9" id="KW-0648">Protein biosynthesis</keyword>
<evidence type="ECO:0000259" key="14">
    <source>
        <dbReference type="PROSITE" id="PS50862"/>
    </source>
</evidence>
<dbReference type="Pfam" id="PF00587">
    <property type="entry name" value="tRNA-synt_2b"/>
    <property type="match status" value="1"/>
</dbReference>
<evidence type="ECO:0000256" key="7">
    <source>
        <dbReference type="ARBA" id="ARBA00022833"/>
    </source>
</evidence>
<dbReference type="EMBL" id="BONZ01000009">
    <property type="protein sequence ID" value="GIH12640.1"/>
    <property type="molecule type" value="Genomic_DNA"/>
</dbReference>
<keyword evidence="6" id="KW-0547">Nucleotide-binding</keyword>
<keyword evidence="8" id="KW-0067">ATP-binding</keyword>
<reference evidence="15" key="1">
    <citation type="submission" date="2021-01" db="EMBL/GenBank/DDBJ databases">
        <title>Whole genome shotgun sequence of Rugosimonospora africana NBRC 104875.</title>
        <authorList>
            <person name="Komaki H."/>
            <person name="Tamura T."/>
        </authorList>
    </citation>
    <scope>NUCLEOTIDE SEQUENCE</scope>
    <source>
        <strain evidence="15">NBRC 104875</strain>
    </source>
</reference>
<comment type="caution">
    <text evidence="15">The sequence shown here is derived from an EMBL/GenBank/DDBJ whole genome shotgun (WGS) entry which is preliminary data.</text>
</comment>
<evidence type="ECO:0000256" key="13">
    <source>
        <dbReference type="SAM" id="MobiDB-lite"/>
    </source>
</evidence>
<dbReference type="InterPro" id="IPR004154">
    <property type="entry name" value="Anticodon-bd"/>
</dbReference>
<dbReference type="PROSITE" id="PS50862">
    <property type="entry name" value="AA_TRNA_LIGASE_II"/>
    <property type="match status" value="1"/>
</dbReference>
<dbReference type="CDD" id="cd00771">
    <property type="entry name" value="ThrRS_core"/>
    <property type="match status" value="1"/>
</dbReference>
<proteinExistence type="inferred from homology"/>
<comment type="similarity">
    <text evidence="1">Belongs to the class-II aminoacyl-tRNA synthetase family.</text>
</comment>
<dbReference type="InterPro" id="IPR002320">
    <property type="entry name" value="Thr-tRNA-ligase_IIa"/>
</dbReference>
<sequence>MIDHRKLGRELELFASDPLIGAGLPIWLPDGAVARHAVEEYLRRLEAAAGYQHVYSPPMGRRELYEISGHWGHFADDMFPPMRDGGEELVLRPSLCPHHALVYRSRQRSFRDLPLRVAELGGMYRAERSGVVGGLARVRAISLNDAHIFAPLDRVGEEVAQVLAMMRQAHQALGVVPARFRLSLRGPGHEYGGEPEQWELAERILRDALGDMSYVDAPGEAAFYGPKVDVQIVDPAGRESTLATVQLDFHQPARFDLSYVDSSGVAVRPVMVHRSLAGSMERLFGHLIEVHAGAFPAWYAPVQVAVLPVGADQVAAAGRFADDCAAAGLRVNLALDGSLGARVRDARRVPYVAVIGAREAAAGEVSLRSRPIGASSLAGSSPGVSSSAASSSAASSPADSPAAGSSADSAASSPAGSPAAEAMSVADAIRALRSGSAVPDARPLATSARR</sequence>
<dbReference type="InterPro" id="IPR033728">
    <property type="entry name" value="ThrRS_core"/>
</dbReference>
<dbReference type="EC" id="6.1.1.3" evidence="2 12"/>
<dbReference type="Pfam" id="PF03129">
    <property type="entry name" value="HGTP_anticodon"/>
    <property type="match status" value="1"/>
</dbReference>
<dbReference type="GO" id="GO:0005524">
    <property type="term" value="F:ATP binding"/>
    <property type="evidence" value="ECO:0007669"/>
    <property type="project" value="UniProtKB-KW"/>
</dbReference>
<feature type="domain" description="Aminoacyl-transfer RNA synthetases class-II family profile" evidence="14">
    <location>
        <begin position="29"/>
        <end position="296"/>
    </location>
</feature>
<dbReference type="PANTHER" id="PTHR11451:SF56">
    <property type="entry name" value="THREONINE--TRNA LIGASE 1"/>
    <property type="match status" value="1"/>
</dbReference>
<evidence type="ECO:0000256" key="6">
    <source>
        <dbReference type="ARBA" id="ARBA00022741"/>
    </source>
</evidence>
<keyword evidence="3" id="KW-0963">Cytoplasm</keyword>
<dbReference type="InterPro" id="IPR036621">
    <property type="entry name" value="Anticodon-bd_dom_sf"/>
</dbReference>
<name>A0A8J3VN68_9ACTN</name>